<keyword evidence="7" id="KW-0547">Nucleotide-binding</keyword>
<comment type="subcellular location">
    <subcellularLocation>
        <location evidence="2">Cell membrane</location>
        <topology evidence="2">Multi-pass membrane protein</topology>
    </subcellularLocation>
</comment>
<evidence type="ECO:0000256" key="10">
    <source>
        <dbReference type="ARBA" id="ARBA00023012"/>
    </source>
</evidence>
<keyword evidence="6" id="KW-0808">Transferase</keyword>
<dbReference type="InterPro" id="IPR000014">
    <property type="entry name" value="PAS"/>
</dbReference>
<protein>
    <recommendedName>
        <fullName evidence="3">histidine kinase</fullName>
        <ecNumber evidence="3">2.7.13.3</ecNumber>
    </recommendedName>
</protein>
<feature type="domain" description="PAS" evidence="14">
    <location>
        <begin position="250"/>
        <end position="299"/>
    </location>
</feature>
<dbReference type="InterPro" id="IPR050398">
    <property type="entry name" value="HssS/ArlS-like"/>
</dbReference>
<dbReference type="GO" id="GO:0000155">
    <property type="term" value="F:phosphorelay sensor kinase activity"/>
    <property type="evidence" value="ECO:0007669"/>
    <property type="project" value="TreeGrafter"/>
</dbReference>
<evidence type="ECO:0000256" key="13">
    <source>
        <dbReference type="SAM" id="Phobius"/>
    </source>
</evidence>
<comment type="catalytic activity">
    <reaction evidence="1">
        <text>ATP + protein L-histidine = ADP + protein N-phospho-L-histidine.</text>
        <dbReference type="EC" id="2.7.13.3"/>
    </reaction>
</comment>
<evidence type="ECO:0000256" key="9">
    <source>
        <dbReference type="ARBA" id="ARBA00022840"/>
    </source>
</evidence>
<gene>
    <name evidence="16" type="ORF">H0S81_06695</name>
</gene>
<dbReference type="Gene3D" id="3.30.450.20">
    <property type="entry name" value="PAS domain"/>
    <property type="match status" value="2"/>
</dbReference>
<feature type="non-terminal residue" evidence="16">
    <location>
        <position position="299"/>
    </location>
</feature>
<sequence length="299" mass="33862">MKKQKLIWQIFPLFLVIIIVSLSLEAWYFNHHSRQFFLENTEKELMVRARLIEFKIAEILSETPVQKQKLNDLCRDLGESIQTRVTVVAPSGEVMADSLARTATMENHKNRPEIQTALTGEKGVAMRYSRTLDQNMMYIALPVERNNSVMAVIRTAIPLTAIEKNIRSTRNKVFGFLILTVIAAAGVSWYVTRKIIQPLEAIKKGAQAFARGDLSNRLAVPDTEELSALARSMNQMAKNLTNRIQEALNRQRELEAVHASMQEGVIAIDNQEKIITINDAAARIFNFPAHALKNKHVLE</sequence>
<evidence type="ECO:0000256" key="8">
    <source>
        <dbReference type="ARBA" id="ARBA00022777"/>
    </source>
</evidence>
<evidence type="ECO:0000256" key="12">
    <source>
        <dbReference type="SAM" id="Coils"/>
    </source>
</evidence>
<dbReference type="CDD" id="cd06225">
    <property type="entry name" value="HAMP"/>
    <property type="match status" value="1"/>
</dbReference>
<name>A0A931G8D8_9BACT</name>
<dbReference type="EC" id="2.7.13.3" evidence="3"/>
<feature type="transmembrane region" description="Helical" evidence="13">
    <location>
        <begin position="173"/>
        <end position="191"/>
    </location>
</feature>
<dbReference type="Pfam" id="PF00672">
    <property type="entry name" value="HAMP"/>
    <property type="match status" value="1"/>
</dbReference>
<evidence type="ECO:0000259" key="14">
    <source>
        <dbReference type="PROSITE" id="PS50112"/>
    </source>
</evidence>
<dbReference type="Gene3D" id="6.10.340.10">
    <property type="match status" value="1"/>
</dbReference>
<dbReference type="InterPro" id="IPR003660">
    <property type="entry name" value="HAMP_dom"/>
</dbReference>
<reference evidence="16" key="1">
    <citation type="submission" date="2020-07" db="EMBL/GenBank/DDBJ databases">
        <title>Severe corrosion of carbon steel in oil field produced water can be linked to methanogenic archaea containing a special type of NiFe hydrogenase.</title>
        <authorList>
            <person name="Lahme S."/>
            <person name="Mand J."/>
            <person name="Longwell J."/>
            <person name="Smith R."/>
            <person name="Enning D."/>
        </authorList>
    </citation>
    <scope>NUCLEOTIDE SEQUENCE</scope>
    <source>
        <strain evidence="16">MIC098Bin6</strain>
    </source>
</reference>
<keyword evidence="10" id="KW-0902">Two-component regulatory system</keyword>
<evidence type="ECO:0000256" key="4">
    <source>
        <dbReference type="ARBA" id="ARBA00022475"/>
    </source>
</evidence>
<evidence type="ECO:0000256" key="11">
    <source>
        <dbReference type="ARBA" id="ARBA00023136"/>
    </source>
</evidence>
<keyword evidence="9" id="KW-0067">ATP-binding</keyword>
<dbReference type="GO" id="GO:0006355">
    <property type="term" value="P:regulation of DNA-templated transcription"/>
    <property type="evidence" value="ECO:0007669"/>
    <property type="project" value="InterPro"/>
</dbReference>
<feature type="coiled-coil region" evidence="12">
    <location>
        <begin position="230"/>
        <end position="257"/>
    </location>
</feature>
<evidence type="ECO:0000313" key="16">
    <source>
        <dbReference type="EMBL" id="MBG0779598.1"/>
    </source>
</evidence>
<keyword evidence="8" id="KW-0418">Kinase</keyword>
<feature type="transmembrane region" description="Helical" evidence="13">
    <location>
        <begin position="6"/>
        <end position="29"/>
    </location>
</feature>
<evidence type="ECO:0000256" key="2">
    <source>
        <dbReference type="ARBA" id="ARBA00004651"/>
    </source>
</evidence>
<dbReference type="AlphaFoldDB" id="A0A931G8D8"/>
<keyword evidence="5" id="KW-0597">Phosphoprotein</keyword>
<proteinExistence type="predicted"/>
<dbReference type="PROSITE" id="PS50112">
    <property type="entry name" value="PAS"/>
    <property type="match status" value="1"/>
</dbReference>
<dbReference type="SUPFAM" id="SSF55785">
    <property type="entry name" value="PYP-like sensor domain (PAS domain)"/>
    <property type="match status" value="1"/>
</dbReference>
<evidence type="ECO:0000256" key="5">
    <source>
        <dbReference type="ARBA" id="ARBA00022553"/>
    </source>
</evidence>
<keyword evidence="4" id="KW-1003">Cell membrane</keyword>
<evidence type="ECO:0000256" key="1">
    <source>
        <dbReference type="ARBA" id="ARBA00000085"/>
    </source>
</evidence>
<evidence type="ECO:0000259" key="15">
    <source>
        <dbReference type="PROSITE" id="PS50885"/>
    </source>
</evidence>
<evidence type="ECO:0000256" key="3">
    <source>
        <dbReference type="ARBA" id="ARBA00012438"/>
    </source>
</evidence>
<dbReference type="InterPro" id="IPR013767">
    <property type="entry name" value="PAS_fold"/>
</dbReference>
<keyword evidence="13" id="KW-0812">Transmembrane</keyword>
<dbReference type="SMART" id="SM00304">
    <property type="entry name" value="HAMP"/>
    <property type="match status" value="1"/>
</dbReference>
<dbReference type="SUPFAM" id="SSF158472">
    <property type="entry name" value="HAMP domain-like"/>
    <property type="match status" value="1"/>
</dbReference>
<keyword evidence="13" id="KW-1133">Transmembrane helix</keyword>
<dbReference type="Proteomes" id="UP000706172">
    <property type="component" value="Unassembled WGS sequence"/>
</dbReference>
<evidence type="ECO:0000313" key="17">
    <source>
        <dbReference type="Proteomes" id="UP000706172"/>
    </source>
</evidence>
<dbReference type="CDD" id="cd00130">
    <property type="entry name" value="PAS"/>
    <property type="match status" value="1"/>
</dbReference>
<keyword evidence="11 13" id="KW-0472">Membrane</keyword>
<dbReference type="PANTHER" id="PTHR45528">
    <property type="entry name" value="SENSOR HISTIDINE KINASE CPXA"/>
    <property type="match status" value="1"/>
</dbReference>
<dbReference type="PANTHER" id="PTHR45528:SF1">
    <property type="entry name" value="SENSOR HISTIDINE KINASE CPXA"/>
    <property type="match status" value="1"/>
</dbReference>
<keyword evidence="12" id="KW-0175">Coiled coil</keyword>
<dbReference type="EMBL" id="JACCQK010000374">
    <property type="protein sequence ID" value="MBG0779598.1"/>
    <property type="molecule type" value="Genomic_DNA"/>
</dbReference>
<dbReference type="PROSITE" id="PS50885">
    <property type="entry name" value="HAMP"/>
    <property type="match status" value="1"/>
</dbReference>
<organism evidence="16 17">
    <name type="scientific">Desulfotignum balticum</name>
    <dbReference type="NCBI Taxonomy" id="115781"/>
    <lineage>
        <taxon>Bacteria</taxon>
        <taxon>Pseudomonadati</taxon>
        <taxon>Thermodesulfobacteriota</taxon>
        <taxon>Desulfobacteria</taxon>
        <taxon>Desulfobacterales</taxon>
        <taxon>Desulfobacteraceae</taxon>
        <taxon>Desulfotignum</taxon>
    </lineage>
</organism>
<dbReference type="InterPro" id="IPR035965">
    <property type="entry name" value="PAS-like_dom_sf"/>
</dbReference>
<accession>A0A931G8D8</accession>
<dbReference type="GO" id="GO:0005524">
    <property type="term" value="F:ATP binding"/>
    <property type="evidence" value="ECO:0007669"/>
    <property type="project" value="UniProtKB-KW"/>
</dbReference>
<feature type="domain" description="HAMP" evidence="15">
    <location>
        <begin position="193"/>
        <end position="245"/>
    </location>
</feature>
<evidence type="ECO:0000256" key="7">
    <source>
        <dbReference type="ARBA" id="ARBA00022741"/>
    </source>
</evidence>
<dbReference type="Pfam" id="PF00989">
    <property type="entry name" value="PAS"/>
    <property type="match status" value="1"/>
</dbReference>
<evidence type="ECO:0000256" key="6">
    <source>
        <dbReference type="ARBA" id="ARBA00022679"/>
    </source>
</evidence>
<dbReference type="GO" id="GO:0005886">
    <property type="term" value="C:plasma membrane"/>
    <property type="evidence" value="ECO:0007669"/>
    <property type="project" value="UniProtKB-SubCell"/>
</dbReference>
<comment type="caution">
    <text evidence="16">The sequence shown here is derived from an EMBL/GenBank/DDBJ whole genome shotgun (WGS) entry which is preliminary data.</text>
</comment>